<dbReference type="AlphaFoldDB" id="A0A366R8E4"/>
<dbReference type="Gene3D" id="3.40.50.850">
    <property type="entry name" value="Isochorismatase-like"/>
    <property type="match status" value="1"/>
</dbReference>
<sequence>MAAPKSALFVVDIQNDLASDPNTRIQHAERVYDAGTDILRAVRGLLADPKPIIVFVQHEEAPEDGPLVRGTQQWELVFKNNPKNTRELLVSKNQRDTFKSNTDLGAVLKSEGIQHIVVFGIQSEYCVLETSKGALDAGFRLTLLHGAHSTYDTADRTALEIEHDVESELRALGASVIPWETAIIKWNKTGDLGAV</sequence>
<accession>A0A366R8E4</accession>
<reference evidence="4 5" key="1">
    <citation type="submission" date="2018-06" db="EMBL/GenBank/DDBJ databases">
        <title>Fusarium incarnatum-equiseti species complex species 28.</title>
        <authorList>
            <person name="Gardiner D.M."/>
        </authorList>
    </citation>
    <scope>NUCLEOTIDE SEQUENCE [LARGE SCALE GENOMIC DNA]</scope>
    <source>
        <strain evidence="4 5">FIESC_28</strain>
    </source>
</reference>
<evidence type="ECO:0000256" key="1">
    <source>
        <dbReference type="ARBA" id="ARBA00006336"/>
    </source>
</evidence>
<feature type="domain" description="Isochorismatase-like" evidence="3">
    <location>
        <begin position="6"/>
        <end position="158"/>
    </location>
</feature>
<dbReference type="InterPro" id="IPR000868">
    <property type="entry name" value="Isochorismatase-like_dom"/>
</dbReference>
<keyword evidence="2" id="KW-0378">Hydrolase</keyword>
<organism evidence="4 5">
    <name type="scientific">Fusarium coffeatum</name>
    <dbReference type="NCBI Taxonomy" id="231269"/>
    <lineage>
        <taxon>Eukaryota</taxon>
        <taxon>Fungi</taxon>
        <taxon>Dikarya</taxon>
        <taxon>Ascomycota</taxon>
        <taxon>Pezizomycotina</taxon>
        <taxon>Sordariomycetes</taxon>
        <taxon>Hypocreomycetidae</taxon>
        <taxon>Hypocreales</taxon>
        <taxon>Nectriaceae</taxon>
        <taxon>Fusarium</taxon>
        <taxon>Fusarium incarnatum-equiseti species complex</taxon>
    </lineage>
</organism>
<dbReference type="PANTHER" id="PTHR43540">
    <property type="entry name" value="PEROXYUREIDOACRYLATE/UREIDOACRYLATE AMIDOHYDROLASE-RELATED"/>
    <property type="match status" value="1"/>
</dbReference>
<dbReference type="InterPro" id="IPR050272">
    <property type="entry name" value="Isochorismatase-like_hydrls"/>
</dbReference>
<protein>
    <recommendedName>
        <fullName evidence="3">Isochorismatase-like domain-containing protein</fullName>
    </recommendedName>
</protein>
<comment type="caution">
    <text evidence="4">The sequence shown here is derived from an EMBL/GenBank/DDBJ whole genome shotgun (WGS) entry which is preliminary data.</text>
</comment>
<dbReference type="SUPFAM" id="SSF52499">
    <property type="entry name" value="Isochorismatase-like hydrolases"/>
    <property type="match status" value="1"/>
</dbReference>
<dbReference type="Pfam" id="PF00857">
    <property type="entry name" value="Isochorismatase"/>
    <property type="match status" value="1"/>
</dbReference>
<dbReference type="GO" id="GO:0016787">
    <property type="term" value="F:hydrolase activity"/>
    <property type="evidence" value="ECO:0007669"/>
    <property type="project" value="UniProtKB-KW"/>
</dbReference>
<dbReference type="OrthoDB" id="245563at2759"/>
<evidence type="ECO:0000313" key="5">
    <source>
        <dbReference type="Proteomes" id="UP000253153"/>
    </source>
</evidence>
<evidence type="ECO:0000313" key="4">
    <source>
        <dbReference type="EMBL" id="RBR13427.1"/>
    </source>
</evidence>
<dbReference type="Proteomes" id="UP000253153">
    <property type="component" value="Unassembled WGS sequence"/>
</dbReference>
<dbReference type="InterPro" id="IPR036380">
    <property type="entry name" value="Isochorismatase-like_sf"/>
</dbReference>
<name>A0A366R8E4_9HYPO</name>
<evidence type="ECO:0000256" key="2">
    <source>
        <dbReference type="ARBA" id="ARBA00022801"/>
    </source>
</evidence>
<dbReference type="PANTHER" id="PTHR43540:SF6">
    <property type="entry name" value="ISOCHORISMATASE-LIKE DOMAIN-CONTAINING PROTEIN"/>
    <property type="match status" value="1"/>
</dbReference>
<evidence type="ECO:0000259" key="3">
    <source>
        <dbReference type="Pfam" id="PF00857"/>
    </source>
</evidence>
<comment type="similarity">
    <text evidence="1">Belongs to the isochorismatase family.</text>
</comment>
<dbReference type="GeneID" id="41997642"/>
<dbReference type="RefSeq" id="XP_031013619.1">
    <property type="nucleotide sequence ID" value="XM_031162346.1"/>
</dbReference>
<proteinExistence type="inferred from homology"/>
<keyword evidence="5" id="KW-1185">Reference proteome</keyword>
<dbReference type="EMBL" id="QKXC01000183">
    <property type="protein sequence ID" value="RBR13427.1"/>
    <property type="molecule type" value="Genomic_DNA"/>
</dbReference>
<gene>
    <name evidence="4" type="ORF">FIESC28_08208</name>
</gene>